<feature type="region of interest" description="Disordered" evidence="1">
    <location>
        <begin position="93"/>
        <end position="189"/>
    </location>
</feature>
<comment type="caution">
    <text evidence="2">The sequence shown here is derived from an EMBL/GenBank/DDBJ whole genome shotgun (WGS) entry which is preliminary data.</text>
</comment>
<reference evidence="2" key="1">
    <citation type="submission" date="2013-05" db="EMBL/GenBank/DDBJ databases">
        <authorList>
            <person name="Yim A.K.Y."/>
            <person name="Chan T.F."/>
            <person name="Ji K.M."/>
            <person name="Liu X.Y."/>
            <person name="Zhou J.W."/>
            <person name="Li R.Q."/>
            <person name="Yang K.Y."/>
            <person name="Li J."/>
            <person name="Li M."/>
            <person name="Law P.T.W."/>
            <person name="Wu Y.L."/>
            <person name="Cai Z.L."/>
            <person name="Qin H."/>
            <person name="Bao Y."/>
            <person name="Leung R.K.K."/>
            <person name="Ng P.K.S."/>
            <person name="Zou J."/>
            <person name="Zhong X.J."/>
            <person name="Ran P.X."/>
            <person name="Zhong N.S."/>
            <person name="Liu Z.G."/>
            <person name="Tsui S.K.W."/>
        </authorList>
    </citation>
    <scope>NUCLEOTIDE SEQUENCE</scope>
    <source>
        <strain evidence="2">Derf</strain>
        <tissue evidence="2">Whole organism</tissue>
    </source>
</reference>
<feature type="compositionally biased region" description="Low complexity" evidence="1">
    <location>
        <begin position="143"/>
        <end position="163"/>
    </location>
</feature>
<protein>
    <submittedName>
        <fullName evidence="2">Uncharacterized protein</fullName>
    </submittedName>
</protein>
<evidence type="ECO:0000313" key="2">
    <source>
        <dbReference type="EMBL" id="KAH9512083.1"/>
    </source>
</evidence>
<feature type="compositionally biased region" description="Polar residues" evidence="1">
    <location>
        <begin position="164"/>
        <end position="184"/>
    </location>
</feature>
<dbReference type="Proteomes" id="UP000790347">
    <property type="component" value="Unassembled WGS sequence"/>
</dbReference>
<evidence type="ECO:0000313" key="3">
    <source>
        <dbReference type="Proteomes" id="UP000790347"/>
    </source>
</evidence>
<proteinExistence type="predicted"/>
<sequence>MGNQSVVRNNNNEHHESSSNELIDLMIEFHSNRSKADDEFHSKRSKLDDEFHSKRSKLDDEFHSKRSKIDDEFLNELLKIQMKNNYSINEMKNDQQSSNAAMSSPNKTIPTTTYEKNESRQSKLTTSIDRNSTANNNPIENVQSQTNRRQQQQQQQKQQQTNSIVRQTTTQKQSNQTAIPNNNGLKRKSGHHYVVSNDNNDFRLKKTPKISAQQTIVIANNLNMNDKNDSIVVDDDDDDDDDYENSRSSAHIPLYRFPCSHNGCQYVTNNNKYMNNHVKHHDGVKIFNVQNVLQIFLPNLVYLIMFCWSVASQELGNLFSCCSFYLFLKFSDDFGVWQQSVCPSSGARRSCSDHPFLVRFLPAQIFE</sequence>
<name>A0A922HZ36_DERFA</name>
<feature type="compositionally biased region" description="Polar residues" evidence="1">
    <location>
        <begin position="122"/>
        <end position="142"/>
    </location>
</feature>
<evidence type="ECO:0000256" key="1">
    <source>
        <dbReference type="SAM" id="MobiDB-lite"/>
    </source>
</evidence>
<keyword evidence="3" id="KW-1185">Reference proteome</keyword>
<dbReference type="AlphaFoldDB" id="A0A922HZ36"/>
<organism evidence="2 3">
    <name type="scientific">Dermatophagoides farinae</name>
    <name type="common">American house dust mite</name>
    <dbReference type="NCBI Taxonomy" id="6954"/>
    <lineage>
        <taxon>Eukaryota</taxon>
        <taxon>Metazoa</taxon>
        <taxon>Ecdysozoa</taxon>
        <taxon>Arthropoda</taxon>
        <taxon>Chelicerata</taxon>
        <taxon>Arachnida</taxon>
        <taxon>Acari</taxon>
        <taxon>Acariformes</taxon>
        <taxon>Sarcoptiformes</taxon>
        <taxon>Astigmata</taxon>
        <taxon>Psoroptidia</taxon>
        <taxon>Analgoidea</taxon>
        <taxon>Pyroglyphidae</taxon>
        <taxon>Dermatophagoidinae</taxon>
        <taxon>Dermatophagoides</taxon>
    </lineage>
</organism>
<gene>
    <name evidence="2" type="ORF">DERF_010490</name>
</gene>
<dbReference type="EMBL" id="ASGP02000004">
    <property type="protein sequence ID" value="KAH9512083.1"/>
    <property type="molecule type" value="Genomic_DNA"/>
</dbReference>
<accession>A0A922HZ36</accession>
<feature type="compositionally biased region" description="Polar residues" evidence="1">
    <location>
        <begin position="93"/>
        <end position="114"/>
    </location>
</feature>
<reference evidence="2" key="2">
    <citation type="journal article" date="2022" name="Res Sq">
        <title>Comparative Genomics Reveals Insights into the Divergent Evolution of Astigmatic Mites and Household Pest Adaptations.</title>
        <authorList>
            <person name="Xiong Q."/>
            <person name="Wan A.T.-Y."/>
            <person name="Liu X.-Y."/>
            <person name="Fung C.S.-H."/>
            <person name="Xiao X."/>
            <person name="Malainual N."/>
            <person name="Hou J."/>
            <person name="Wang L."/>
            <person name="Wang M."/>
            <person name="Yang K."/>
            <person name="Cui Y."/>
            <person name="Leung E."/>
            <person name="Nong W."/>
            <person name="Shin S.-K."/>
            <person name="Au S."/>
            <person name="Jeong K.Y."/>
            <person name="Chew F.T."/>
            <person name="Hui J."/>
            <person name="Leung T.F."/>
            <person name="Tungtrongchitr A."/>
            <person name="Zhong N."/>
            <person name="Liu Z."/>
            <person name="Tsui S."/>
        </authorList>
    </citation>
    <scope>NUCLEOTIDE SEQUENCE</scope>
    <source>
        <strain evidence="2">Derf</strain>
        <tissue evidence="2">Whole organism</tissue>
    </source>
</reference>
<feature type="region of interest" description="Disordered" evidence="1">
    <location>
        <begin position="35"/>
        <end position="62"/>
    </location>
</feature>